<evidence type="ECO:0000313" key="2">
    <source>
        <dbReference type="Proteomes" id="UP001596052"/>
    </source>
</evidence>
<gene>
    <name evidence="1" type="ORF">ACFQDI_04465</name>
</gene>
<dbReference type="Proteomes" id="UP001596052">
    <property type="component" value="Unassembled WGS sequence"/>
</dbReference>
<accession>A0ABW0KMZ4</accession>
<dbReference type="EMBL" id="JBHSMQ010000001">
    <property type="protein sequence ID" value="MFC5454103.1"/>
    <property type="molecule type" value="Genomic_DNA"/>
</dbReference>
<dbReference type="RefSeq" id="WP_377163831.1">
    <property type="nucleotide sequence ID" value="NZ_JBHSMQ010000001.1"/>
</dbReference>
<name>A0ABW0KMZ4_9BACT</name>
<reference evidence="2" key="1">
    <citation type="journal article" date="2019" name="Int. J. Syst. Evol. Microbiol.">
        <title>The Global Catalogue of Microorganisms (GCM) 10K type strain sequencing project: providing services to taxonomists for standard genome sequencing and annotation.</title>
        <authorList>
            <consortium name="The Broad Institute Genomics Platform"/>
            <consortium name="The Broad Institute Genome Sequencing Center for Infectious Disease"/>
            <person name="Wu L."/>
            <person name="Ma J."/>
        </authorList>
    </citation>
    <scope>NUCLEOTIDE SEQUENCE [LARGE SCALE GENOMIC DNA]</scope>
    <source>
        <strain evidence="2">CGMCC 4.1469</strain>
    </source>
</reference>
<sequence length="232" mass="25074">MLRVPSALLSAIVSLVLCSCGMIKSILPDSLPKLPKIGMPSLPSRNTVAKLVPGMAERDKVNAEDPDVPFNSRGTLGFGHTVRLEVYEGTRSPDRIYRGIEMINTEGLLPLGKVGTARVGGLRLPQAAEAIATVFRLAGRNTREITVQIISVENTPVISLNGDVHEAEFIPVFNDMSVKQAVTVTGGRKPGSTARGFYISRQGQRHFFTSLEAADRNWKPQAGDIITLSPDI</sequence>
<keyword evidence="2" id="KW-1185">Reference proteome</keyword>
<organism evidence="1 2">
    <name type="scientific">Prosthecobacter fluviatilis</name>
    <dbReference type="NCBI Taxonomy" id="445931"/>
    <lineage>
        <taxon>Bacteria</taxon>
        <taxon>Pseudomonadati</taxon>
        <taxon>Verrucomicrobiota</taxon>
        <taxon>Verrucomicrobiia</taxon>
        <taxon>Verrucomicrobiales</taxon>
        <taxon>Verrucomicrobiaceae</taxon>
        <taxon>Prosthecobacter</taxon>
    </lineage>
</organism>
<proteinExistence type="predicted"/>
<evidence type="ECO:0000313" key="1">
    <source>
        <dbReference type="EMBL" id="MFC5454103.1"/>
    </source>
</evidence>
<evidence type="ECO:0008006" key="3">
    <source>
        <dbReference type="Google" id="ProtNLM"/>
    </source>
</evidence>
<protein>
    <recommendedName>
        <fullName evidence="3">Polysaccharide export outer membrane protein</fullName>
    </recommendedName>
</protein>
<comment type="caution">
    <text evidence="1">The sequence shown here is derived from an EMBL/GenBank/DDBJ whole genome shotgun (WGS) entry which is preliminary data.</text>
</comment>
<dbReference type="PROSITE" id="PS51257">
    <property type="entry name" value="PROKAR_LIPOPROTEIN"/>
    <property type="match status" value="1"/>
</dbReference>